<accession>L1JML1</accession>
<evidence type="ECO:0000313" key="10">
    <source>
        <dbReference type="Proteomes" id="UP000011087"/>
    </source>
</evidence>
<dbReference type="OrthoDB" id="5959857at2759"/>
<dbReference type="GO" id="GO:0022857">
    <property type="term" value="F:transmembrane transporter activity"/>
    <property type="evidence" value="ECO:0007669"/>
    <property type="project" value="InterPro"/>
</dbReference>
<dbReference type="eggNOG" id="ENOG502QRGP">
    <property type="taxonomic scope" value="Eukaryota"/>
</dbReference>
<reference evidence="9" key="3">
    <citation type="submission" date="2015-06" db="UniProtKB">
        <authorList>
            <consortium name="EnsemblProtists"/>
        </authorList>
    </citation>
    <scope>IDENTIFICATION</scope>
</reference>
<dbReference type="AlphaFoldDB" id="L1JML1"/>
<dbReference type="EnsemblProtists" id="EKX49821">
    <property type="protein sequence ID" value="EKX49821"/>
    <property type="gene ID" value="GUITHDRAFT_135533"/>
</dbReference>
<evidence type="ECO:0000256" key="1">
    <source>
        <dbReference type="ARBA" id="ARBA00004651"/>
    </source>
</evidence>
<evidence type="ECO:0000256" key="5">
    <source>
        <dbReference type="ARBA" id="ARBA00022989"/>
    </source>
</evidence>
<feature type="transmembrane region" description="Helical" evidence="7">
    <location>
        <begin position="20"/>
        <end position="42"/>
    </location>
</feature>
<dbReference type="Pfam" id="PF02028">
    <property type="entry name" value="BCCT"/>
    <property type="match status" value="1"/>
</dbReference>
<reference evidence="10" key="2">
    <citation type="submission" date="2012-11" db="EMBL/GenBank/DDBJ databases">
        <authorList>
            <person name="Kuo A."/>
            <person name="Curtis B.A."/>
            <person name="Tanifuji G."/>
            <person name="Burki F."/>
            <person name="Gruber A."/>
            <person name="Irimia M."/>
            <person name="Maruyama S."/>
            <person name="Arias M.C."/>
            <person name="Ball S.G."/>
            <person name="Gile G.H."/>
            <person name="Hirakawa Y."/>
            <person name="Hopkins J.F."/>
            <person name="Rensing S.A."/>
            <person name="Schmutz J."/>
            <person name="Symeonidi A."/>
            <person name="Elias M."/>
            <person name="Eveleigh R.J."/>
            <person name="Herman E.K."/>
            <person name="Klute M.J."/>
            <person name="Nakayama T."/>
            <person name="Obornik M."/>
            <person name="Reyes-Prieto A."/>
            <person name="Armbrust E.V."/>
            <person name="Aves S.J."/>
            <person name="Beiko R.G."/>
            <person name="Coutinho P."/>
            <person name="Dacks J.B."/>
            <person name="Durnford D.G."/>
            <person name="Fast N.M."/>
            <person name="Green B.R."/>
            <person name="Grisdale C."/>
            <person name="Hempe F."/>
            <person name="Henrissat B."/>
            <person name="Hoppner M.P."/>
            <person name="Ishida K.-I."/>
            <person name="Kim E."/>
            <person name="Koreny L."/>
            <person name="Kroth P.G."/>
            <person name="Liu Y."/>
            <person name="Malik S.-B."/>
            <person name="Maier U.G."/>
            <person name="McRose D."/>
            <person name="Mock T."/>
            <person name="Neilson J.A."/>
            <person name="Onodera N.T."/>
            <person name="Poole A.M."/>
            <person name="Pritham E.J."/>
            <person name="Richards T.A."/>
            <person name="Rocap G."/>
            <person name="Roy S.W."/>
            <person name="Sarai C."/>
            <person name="Schaack S."/>
            <person name="Shirato S."/>
            <person name="Slamovits C.H."/>
            <person name="Spencer D.F."/>
            <person name="Suzuki S."/>
            <person name="Worden A.Z."/>
            <person name="Zauner S."/>
            <person name="Barry K."/>
            <person name="Bell C."/>
            <person name="Bharti A.K."/>
            <person name="Crow J.A."/>
            <person name="Grimwood J."/>
            <person name="Kramer R."/>
            <person name="Lindquist E."/>
            <person name="Lucas S."/>
            <person name="Salamov A."/>
            <person name="McFadden G.I."/>
            <person name="Lane C.E."/>
            <person name="Keeling P.J."/>
            <person name="Gray M.W."/>
            <person name="Grigoriev I.V."/>
            <person name="Archibald J.M."/>
        </authorList>
    </citation>
    <scope>NUCLEOTIDE SEQUENCE</scope>
    <source>
        <strain evidence="10">CCMP2712</strain>
    </source>
</reference>
<evidence type="ECO:0000256" key="2">
    <source>
        <dbReference type="ARBA" id="ARBA00022448"/>
    </source>
</evidence>
<keyword evidence="4 7" id="KW-0812">Transmembrane</keyword>
<proteinExistence type="predicted"/>
<dbReference type="PaxDb" id="55529-EKX49821"/>
<dbReference type="PANTHER" id="PTHR30047">
    <property type="entry name" value="HIGH-AFFINITY CHOLINE TRANSPORT PROTEIN-RELATED"/>
    <property type="match status" value="1"/>
</dbReference>
<feature type="transmembrane region" description="Helical" evidence="7">
    <location>
        <begin position="104"/>
        <end position="123"/>
    </location>
</feature>
<gene>
    <name evidence="8" type="ORF">GUITHDRAFT_135533</name>
</gene>
<evidence type="ECO:0000256" key="7">
    <source>
        <dbReference type="SAM" id="Phobius"/>
    </source>
</evidence>
<dbReference type="Proteomes" id="UP000011087">
    <property type="component" value="Unassembled WGS sequence"/>
</dbReference>
<evidence type="ECO:0000256" key="4">
    <source>
        <dbReference type="ARBA" id="ARBA00022692"/>
    </source>
</evidence>
<organism evidence="8">
    <name type="scientific">Guillardia theta (strain CCMP2712)</name>
    <name type="common">Cryptophyte</name>
    <dbReference type="NCBI Taxonomy" id="905079"/>
    <lineage>
        <taxon>Eukaryota</taxon>
        <taxon>Cryptophyceae</taxon>
        <taxon>Pyrenomonadales</taxon>
        <taxon>Geminigeraceae</taxon>
        <taxon>Guillardia</taxon>
    </lineage>
</organism>
<feature type="transmembrane region" description="Helical" evidence="7">
    <location>
        <begin position="224"/>
        <end position="243"/>
    </location>
</feature>
<evidence type="ECO:0000256" key="6">
    <source>
        <dbReference type="ARBA" id="ARBA00023136"/>
    </source>
</evidence>
<keyword evidence="10" id="KW-1185">Reference proteome</keyword>
<dbReference type="HOGENOM" id="CLU_1135320_0_0_1"/>
<dbReference type="RefSeq" id="XP_005836801.1">
    <property type="nucleotide sequence ID" value="XM_005836744.1"/>
</dbReference>
<dbReference type="GeneID" id="17306693"/>
<reference evidence="8 10" key="1">
    <citation type="journal article" date="2012" name="Nature">
        <title>Algal genomes reveal evolutionary mosaicism and the fate of nucleomorphs.</title>
        <authorList>
            <consortium name="DOE Joint Genome Institute"/>
            <person name="Curtis B.A."/>
            <person name="Tanifuji G."/>
            <person name="Burki F."/>
            <person name="Gruber A."/>
            <person name="Irimia M."/>
            <person name="Maruyama S."/>
            <person name="Arias M.C."/>
            <person name="Ball S.G."/>
            <person name="Gile G.H."/>
            <person name="Hirakawa Y."/>
            <person name="Hopkins J.F."/>
            <person name="Kuo A."/>
            <person name="Rensing S.A."/>
            <person name="Schmutz J."/>
            <person name="Symeonidi A."/>
            <person name="Elias M."/>
            <person name="Eveleigh R.J."/>
            <person name="Herman E.K."/>
            <person name="Klute M.J."/>
            <person name="Nakayama T."/>
            <person name="Obornik M."/>
            <person name="Reyes-Prieto A."/>
            <person name="Armbrust E.V."/>
            <person name="Aves S.J."/>
            <person name="Beiko R.G."/>
            <person name="Coutinho P."/>
            <person name="Dacks J.B."/>
            <person name="Durnford D.G."/>
            <person name="Fast N.M."/>
            <person name="Green B.R."/>
            <person name="Grisdale C.J."/>
            <person name="Hempel F."/>
            <person name="Henrissat B."/>
            <person name="Hoppner M.P."/>
            <person name="Ishida K."/>
            <person name="Kim E."/>
            <person name="Koreny L."/>
            <person name="Kroth P.G."/>
            <person name="Liu Y."/>
            <person name="Malik S.B."/>
            <person name="Maier U.G."/>
            <person name="McRose D."/>
            <person name="Mock T."/>
            <person name="Neilson J.A."/>
            <person name="Onodera N.T."/>
            <person name="Poole A.M."/>
            <person name="Pritham E.J."/>
            <person name="Richards T.A."/>
            <person name="Rocap G."/>
            <person name="Roy S.W."/>
            <person name="Sarai C."/>
            <person name="Schaack S."/>
            <person name="Shirato S."/>
            <person name="Slamovits C.H."/>
            <person name="Spencer D.F."/>
            <person name="Suzuki S."/>
            <person name="Worden A.Z."/>
            <person name="Zauner S."/>
            <person name="Barry K."/>
            <person name="Bell C."/>
            <person name="Bharti A.K."/>
            <person name="Crow J.A."/>
            <person name="Grimwood J."/>
            <person name="Kramer R."/>
            <person name="Lindquist E."/>
            <person name="Lucas S."/>
            <person name="Salamov A."/>
            <person name="McFadden G.I."/>
            <person name="Lane C.E."/>
            <person name="Keeling P.J."/>
            <person name="Gray M.W."/>
            <person name="Grigoriev I.V."/>
            <person name="Archibald J.M."/>
        </authorList>
    </citation>
    <scope>NUCLEOTIDE SEQUENCE</scope>
    <source>
        <strain evidence="8 10">CCMP2712</strain>
    </source>
</reference>
<feature type="transmembrane region" description="Helical" evidence="7">
    <location>
        <begin position="63"/>
        <end position="84"/>
    </location>
</feature>
<keyword evidence="5 7" id="KW-1133">Transmembrane helix</keyword>
<sequence>MGRLDGAPRAFRLPPLDLALNPVVAFFAFGIIWAFIVACIAVPVEFSGQIWWWKRQILSTFLWLYYLCENVWVIFIIWLCYSRWGTFTLGESQRDTRPEYSDISWFLMMFSTGMGIALFMFGASEPIYHLEQSVRYTAMGQSFMSYNLASKEALMLSYFHFGIHAWVPFALDYIYGWLGDFIDILSALVSFVGVSTLVGFAAIQKIPYIGIDGKEIQNYKTLMVIIWAPCFLAVLSLSGVIGGSR</sequence>
<dbReference type="InterPro" id="IPR000060">
    <property type="entry name" value="BCCT_transptr"/>
</dbReference>
<name>L1JML1_GUITC</name>
<comment type="subcellular location">
    <subcellularLocation>
        <location evidence="1">Cell membrane</location>
        <topology evidence="1">Multi-pass membrane protein</topology>
    </subcellularLocation>
</comment>
<feature type="transmembrane region" description="Helical" evidence="7">
    <location>
        <begin position="153"/>
        <end position="175"/>
    </location>
</feature>
<protein>
    <submittedName>
        <fullName evidence="8 9">Uncharacterized protein</fullName>
    </submittedName>
</protein>
<dbReference type="PANTHER" id="PTHR30047:SF7">
    <property type="entry name" value="HIGH-AFFINITY CHOLINE TRANSPORT PROTEIN"/>
    <property type="match status" value="1"/>
</dbReference>
<keyword evidence="2" id="KW-0813">Transport</keyword>
<keyword evidence="6 7" id="KW-0472">Membrane</keyword>
<dbReference type="KEGG" id="gtt:GUITHDRAFT_135533"/>
<dbReference type="GO" id="GO:0005886">
    <property type="term" value="C:plasma membrane"/>
    <property type="evidence" value="ECO:0007669"/>
    <property type="project" value="UniProtKB-SubCell"/>
</dbReference>
<evidence type="ECO:0000313" key="9">
    <source>
        <dbReference type="EnsemblProtists" id="EKX49821"/>
    </source>
</evidence>
<keyword evidence="3" id="KW-1003">Cell membrane</keyword>
<evidence type="ECO:0000256" key="3">
    <source>
        <dbReference type="ARBA" id="ARBA00022475"/>
    </source>
</evidence>
<evidence type="ECO:0000313" key="8">
    <source>
        <dbReference type="EMBL" id="EKX49821.1"/>
    </source>
</evidence>
<dbReference type="EMBL" id="JH992980">
    <property type="protein sequence ID" value="EKX49821.1"/>
    <property type="molecule type" value="Genomic_DNA"/>
</dbReference>
<feature type="transmembrane region" description="Helical" evidence="7">
    <location>
        <begin position="181"/>
        <end position="203"/>
    </location>
</feature>